<dbReference type="AlphaFoldDB" id="T0YQM7"/>
<reference evidence="1" key="1">
    <citation type="submission" date="2013-08" db="EMBL/GenBank/DDBJ databases">
        <authorList>
            <person name="Mendez C."/>
            <person name="Richter M."/>
            <person name="Ferrer M."/>
            <person name="Sanchez J."/>
        </authorList>
    </citation>
    <scope>NUCLEOTIDE SEQUENCE</scope>
</reference>
<gene>
    <name evidence="1" type="ORF">B2A_12832</name>
</gene>
<comment type="caution">
    <text evidence="1">The sequence shown here is derived from an EMBL/GenBank/DDBJ whole genome shotgun (WGS) entry which is preliminary data.</text>
</comment>
<protein>
    <submittedName>
        <fullName evidence="1">Uncharacterized protein</fullName>
    </submittedName>
</protein>
<accession>T0YQM7</accession>
<reference evidence="1" key="2">
    <citation type="journal article" date="2014" name="ISME J.">
        <title>Microbial stratification in low pH oxic and suboxic macroscopic growths along an acid mine drainage.</title>
        <authorList>
            <person name="Mendez-Garcia C."/>
            <person name="Mesa V."/>
            <person name="Sprenger R.R."/>
            <person name="Richter M."/>
            <person name="Diez M.S."/>
            <person name="Solano J."/>
            <person name="Bargiela R."/>
            <person name="Golyshina O.V."/>
            <person name="Manteca A."/>
            <person name="Ramos J.L."/>
            <person name="Gallego J.R."/>
            <person name="Llorente I."/>
            <person name="Martins Dos Santos V.A."/>
            <person name="Jensen O.N."/>
            <person name="Pelaez A.I."/>
            <person name="Sanchez J."/>
            <person name="Ferrer M."/>
        </authorList>
    </citation>
    <scope>NUCLEOTIDE SEQUENCE</scope>
</reference>
<feature type="non-terminal residue" evidence="1">
    <location>
        <position position="1"/>
    </location>
</feature>
<proteinExistence type="predicted"/>
<evidence type="ECO:0000313" key="1">
    <source>
        <dbReference type="EMBL" id="EQD34062.1"/>
    </source>
</evidence>
<sequence length="54" mass="6074">ELRQVFEIPAPSIVVTEHRVYKLRCCCGELNEGEFPPEARGPVSYGPRVRAFGL</sequence>
<name>T0YQM7_9ZZZZ</name>
<organism evidence="1">
    <name type="scientific">mine drainage metagenome</name>
    <dbReference type="NCBI Taxonomy" id="410659"/>
    <lineage>
        <taxon>unclassified sequences</taxon>
        <taxon>metagenomes</taxon>
        <taxon>ecological metagenomes</taxon>
    </lineage>
</organism>
<dbReference type="EMBL" id="AUZZ01009255">
    <property type="protein sequence ID" value="EQD34062.1"/>
    <property type="molecule type" value="Genomic_DNA"/>
</dbReference>